<gene>
    <name evidence="2" type="ORF">IDAT_07860</name>
</gene>
<dbReference type="STRING" id="1517416.IDAT_07860"/>
<evidence type="ECO:0000313" key="2">
    <source>
        <dbReference type="EMBL" id="KFZ28657.1"/>
    </source>
</evidence>
<feature type="transmembrane region" description="Helical" evidence="1">
    <location>
        <begin position="28"/>
        <end position="51"/>
    </location>
</feature>
<keyword evidence="1" id="KW-0812">Transmembrane</keyword>
<keyword evidence="1" id="KW-0472">Membrane</keyword>
<evidence type="ECO:0000256" key="1">
    <source>
        <dbReference type="SAM" id="Phobius"/>
    </source>
</evidence>
<dbReference type="Proteomes" id="UP000053718">
    <property type="component" value="Unassembled WGS sequence"/>
</dbReference>
<comment type="caution">
    <text evidence="2">The sequence shown here is derived from an EMBL/GenBank/DDBJ whole genome shotgun (WGS) entry which is preliminary data.</text>
</comment>
<proteinExistence type="predicted"/>
<accession>A0A094INE7</accession>
<sequence length="72" mass="8247">MIIFIVIALIFVTIFLFRKKTLARKHVFWIALGLGILLLLISLFIASFGYFDIDKCLDSGGRWNSDASQCEY</sequence>
<evidence type="ECO:0000313" key="3">
    <source>
        <dbReference type="Proteomes" id="UP000053718"/>
    </source>
</evidence>
<name>A0A094INE7_9GAMM</name>
<dbReference type="EMBL" id="JPIN01000007">
    <property type="protein sequence ID" value="KFZ28657.1"/>
    <property type="molecule type" value="Genomic_DNA"/>
</dbReference>
<keyword evidence="3" id="KW-1185">Reference proteome</keyword>
<keyword evidence="1" id="KW-1133">Transmembrane helix</keyword>
<organism evidence="2 3">
    <name type="scientific">Pseudidiomarina atlantica</name>
    <dbReference type="NCBI Taxonomy" id="1517416"/>
    <lineage>
        <taxon>Bacteria</taxon>
        <taxon>Pseudomonadati</taxon>
        <taxon>Pseudomonadota</taxon>
        <taxon>Gammaproteobacteria</taxon>
        <taxon>Alteromonadales</taxon>
        <taxon>Idiomarinaceae</taxon>
        <taxon>Pseudidiomarina</taxon>
    </lineage>
</organism>
<protein>
    <submittedName>
        <fullName evidence="2">Uncharacterized protein</fullName>
    </submittedName>
</protein>
<reference evidence="2 3" key="1">
    <citation type="submission" date="2014-06" db="EMBL/GenBank/DDBJ databases">
        <title>Draft genome sequence of Idiomarina sp. MCCC 1A10513.</title>
        <authorList>
            <person name="Du J."/>
            <person name="Lai Q."/>
            <person name="Shao Z."/>
        </authorList>
    </citation>
    <scope>NUCLEOTIDE SEQUENCE [LARGE SCALE GENOMIC DNA]</scope>
    <source>
        <strain evidence="2 3">MCCC 1A10513</strain>
    </source>
</reference>
<dbReference type="AlphaFoldDB" id="A0A094INE7"/>